<evidence type="ECO:0000256" key="1">
    <source>
        <dbReference type="ARBA" id="ARBA00004651"/>
    </source>
</evidence>
<dbReference type="InterPro" id="IPR020846">
    <property type="entry name" value="MFS_dom"/>
</dbReference>
<proteinExistence type="predicted"/>
<dbReference type="Gene3D" id="1.20.1250.20">
    <property type="entry name" value="MFS general substrate transporter like domains"/>
    <property type="match status" value="1"/>
</dbReference>
<sequence length="469" mass="47469">MSHQPEPRIAAVIATTSLPMAMAAIDDLALTFALPAIQRELGADIVQLSWVVNGYTLAFASLMLPLAALGDRFGRRRVFLFGSGLFAVASVAAALAGSIHALIAARIVQGAGAAAIVPLSLTLLSSAVPEARRPLAVGVWSGINGLGIAVGPLLGGVIVDGLHWSGIFWMNLPLGVVAIMAALRILPKSERAGTRFDLLGSLAAIGFVLPLSWALASGQEHTGGSAIVVGGLAAAAASLTVLVVRGMRDPSSLLPVRRFGDRAFVATNVAGLLASAGVFGAIFLLSQYLQVALGHTALQAGLLAAPWTLAPMVIAPLAGLAVQHIGARPVLILGALCQATALTWIDNVVAPQLDYPAILTPLALAGVGMGLTFAPLSAAVMRKRPEADRALAAAIHSCLRQLGMALGVAVATAAFLAGGAYLPGPAFVAGLQRALPICIALVVASAMASACLPGVTRPASPGPTPPTGR</sequence>
<dbReference type="InterPro" id="IPR004638">
    <property type="entry name" value="EmrB-like"/>
</dbReference>
<evidence type="ECO:0000313" key="10">
    <source>
        <dbReference type="Proteomes" id="UP000226079"/>
    </source>
</evidence>
<reference evidence="9 10" key="1">
    <citation type="submission" date="2017-10" db="EMBL/GenBank/DDBJ databases">
        <title>Sequencing the genomes of 1000 actinobacteria strains.</title>
        <authorList>
            <person name="Klenk H.-P."/>
        </authorList>
    </citation>
    <scope>NUCLEOTIDE SEQUENCE [LARGE SCALE GENOMIC DNA]</scope>
    <source>
        <strain evidence="9 10">DSM 15597</strain>
    </source>
</reference>
<dbReference type="InterPro" id="IPR011701">
    <property type="entry name" value="MFS"/>
</dbReference>
<feature type="transmembrane region" description="Helical" evidence="7">
    <location>
        <begin position="265"/>
        <end position="285"/>
    </location>
</feature>
<gene>
    <name evidence="9" type="ORF">ATK74_0094</name>
</gene>
<feature type="transmembrane region" description="Helical" evidence="7">
    <location>
        <begin position="402"/>
        <end position="422"/>
    </location>
</feature>
<comment type="caution">
    <text evidence="9">The sequence shown here is derived from an EMBL/GenBank/DDBJ whole genome shotgun (WGS) entry which is preliminary data.</text>
</comment>
<feature type="transmembrane region" description="Helical" evidence="7">
    <location>
        <begin position="107"/>
        <end position="128"/>
    </location>
</feature>
<dbReference type="GO" id="GO:0022857">
    <property type="term" value="F:transmembrane transporter activity"/>
    <property type="evidence" value="ECO:0007669"/>
    <property type="project" value="InterPro"/>
</dbReference>
<dbReference type="PANTHER" id="PTHR42718:SF42">
    <property type="entry name" value="EXPORT PROTEIN"/>
    <property type="match status" value="1"/>
</dbReference>
<keyword evidence="4 7" id="KW-0812">Transmembrane</keyword>
<dbReference type="OrthoDB" id="7375466at2"/>
<feature type="transmembrane region" description="Helical" evidence="7">
    <location>
        <begin position="47"/>
        <end position="66"/>
    </location>
</feature>
<feature type="transmembrane region" description="Helical" evidence="7">
    <location>
        <begin position="222"/>
        <end position="244"/>
    </location>
</feature>
<keyword evidence="2" id="KW-0813">Transport</keyword>
<dbReference type="GO" id="GO:0005886">
    <property type="term" value="C:plasma membrane"/>
    <property type="evidence" value="ECO:0007669"/>
    <property type="project" value="UniProtKB-SubCell"/>
</dbReference>
<organism evidence="9 10">
    <name type="scientific">Propionicimonas paludicola</name>
    <dbReference type="NCBI Taxonomy" id="185243"/>
    <lineage>
        <taxon>Bacteria</taxon>
        <taxon>Bacillati</taxon>
        <taxon>Actinomycetota</taxon>
        <taxon>Actinomycetes</taxon>
        <taxon>Propionibacteriales</taxon>
        <taxon>Nocardioidaceae</taxon>
        <taxon>Propionicimonas</taxon>
    </lineage>
</organism>
<comment type="subcellular location">
    <subcellularLocation>
        <location evidence="1">Cell membrane</location>
        <topology evidence="1">Multi-pass membrane protein</topology>
    </subcellularLocation>
</comment>
<dbReference type="Pfam" id="PF07690">
    <property type="entry name" value="MFS_1"/>
    <property type="match status" value="2"/>
</dbReference>
<feature type="transmembrane region" description="Helical" evidence="7">
    <location>
        <begin position="135"/>
        <end position="155"/>
    </location>
</feature>
<dbReference type="AlphaFoldDB" id="A0A2A9CME3"/>
<protein>
    <submittedName>
        <fullName evidence="9">EmrB/QacA subfamily drug resistance transporter</fullName>
    </submittedName>
</protein>
<feature type="transmembrane region" description="Helical" evidence="7">
    <location>
        <begin position="325"/>
        <end position="345"/>
    </location>
</feature>
<dbReference type="EMBL" id="PDJC01000001">
    <property type="protein sequence ID" value="PFG15574.1"/>
    <property type="molecule type" value="Genomic_DNA"/>
</dbReference>
<evidence type="ECO:0000256" key="6">
    <source>
        <dbReference type="ARBA" id="ARBA00023136"/>
    </source>
</evidence>
<dbReference type="RefSeq" id="WP_098459193.1">
    <property type="nucleotide sequence ID" value="NZ_PDJC01000001.1"/>
</dbReference>
<feature type="domain" description="Major facilitator superfamily (MFS) profile" evidence="8">
    <location>
        <begin position="12"/>
        <end position="457"/>
    </location>
</feature>
<evidence type="ECO:0000256" key="5">
    <source>
        <dbReference type="ARBA" id="ARBA00022989"/>
    </source>
</evidence>
<dbReference type="PROSITE" id="PS50850">
    <property type="entry name" value="MFS"/>
    <property type="match status" value="1"/>
</dbReference>
<evidence type="ECO:0000256" key="2">
    <source>
        <dbReference type="ARBA" id="ARBA00022448"/>
    </source>
</evidence>
<feature type="transmembrane region" description="Helical" evidence="7">
    <location>
        <begin position="297"/>
        <end position="318"/>
    </location>
</feature>
<evidence type="ECO:0000256" key="7">
    <source>
        <dbReference type="SAM" id="Phobius"/>
    </source>
</evidence>
<feature type="transmembrane region" description="Helical" evidence="7">
    <location>
        <begin position="357"/>
        <end position="381"/>
    </location>
</feature>
<dbReference type="CDD" id="cd17321">
    <property type="entry name" value="MFS_MMR_MDR_like"/>
    <property type="match status" value="1"/>
</dbReference>
<dbReference type="PANTHER" id="PTHR42718">
    <property type="entry name" value="MAJOR FACILITATOR SUPERFAMILY MULTIDRUG TRANSPORTER MFSC"/>
    <property type="match status" value="1"/>
</dbReference>
<evidence type="ECO:0000256" key="3">
    <source>
        <dbReference type="ARBA" id="ARBA00022475"/>
    </source>
</evidence>
<keyword evidence="6 7" id="KW-0472">Membrane</keyword>
<feature type="transmembrane region" description="Helical" evidence="7">
    <location>
        <begin position="198"/>
        <end position="216"/>
    </location>
</feature>
<keyword evidence="3" id="KW-1003">Cell membrane</keyword>
<dbReference type="SUPFAM" id="SSF103473">
    <property type="entry name" value="MFS general substrate transporter"/>
    <property type="match status" value="1"/>
</dbReference>
<evidence type="ECO:0000256" key="4">
    <source>
        <dbReference type="ARBA" id="ARBA00022692"/>
    </source>
</evidence>
<name>A0A2A9CME3_9ACTN</name>
<dbReference type="Gene3D" id="1.20.1720.10">
    <property type="entry name" value="Multidrug resistance protein D"/>
    <property type="match status" value="1"/>
</dbReference>
<keyword evidence="5 7" id="KW-1133">Transmembrane helix</keyword>
<accession>A0A2A9CME3</accession>
<keyword evidence="10" id="KW-1185">Reference proteome</keyword>
<evidence type="ECO:0000259" key="8">
    <source>
        <dbReference type="PROSITE" id="PS50850"/>
    </source>
</evidence>
<feature type="transmembrane region" description="Helical" evidence="7">
    <location>
        <begin position="434"/>
        <end position="455"/>
    </location>
</feature>
<evidence type="ECO:0000313" key="9">
    <source>
        <dbReference type="EMBL" id="PFG15574.1"/>
    </source>
</evidence>
<dbReference type="NCBIfam" id="TIGR00711">
    <property type="entry name" value="efflux_EmrB"/>
    <property type="match status" value="1"/>
</dbReference>
<feature type="transmembrane region" description="Helical" evidence="7">
    <location>
        <begin position="167"/>
        <end position="186"/>
    </location>
</feature>
<feature type="transmembrane region" description="Helical" evidence="7">
    <location>
        <begin position="78"/>
        <end position="101"/>
    </location>
</feature>
<dbReference type="Proteomes" id="UP000226079">
    <property type="component" value="Unassembled WGS sequence"/>
</dbReference>
<dbReference type="InterPro" id="IPR036259">
    <property type="entry name" value="MFS_trans_sf"/>
</dbReference>